<protein>
    <recommendedName>
        <fullName evidence="4">Secreted protein</fullName>
    </recommendedName>
</protein>
<keyword evidence="3" id="KW-1185">Reference proteome</keyword>
<reference evidence="2 3" key="1">
    <citation type="submission" date="2023-09" db="EMBL/GenBank/DDBJ databases">
        <authorList>
            <person name="Wang M."/>
        </authorList>
    </citation>
    <scope>NUCLEOTIDE SEQUENCE [LARGE SCALE GENOMIC DNA]</scope>
    <source>
        <strain evidence="2">GT-2023</strain>
        <tissue evidence="2">Liver</tissue>
    </source>
</reference>
<keyword evidence="1" id="KW-0732">Signal</keyword>
<dbReference type="Proteomes" id="UP001558613">
    <property type="component" value="Unassembled WGS sequence"/>
</dbReference>
<evidence type="ECO:0000313" key="3">
    <source>
        <dbReference type="Proteomes" id="UP001558613"/>
    </source>
</evidence>
<evidence type="ECO:0008006" key="4">
    <source>
        <dbReference type="Google" id="ProtNLM"/>
    </source>
</evidence>
<feature type="signal peptide" evidence="1">
    <location>
        <begin position="1"/>
        <end position="35"/>
    </location>
</feature>
<accession>A0ABR3N143</accession>
<sequence length="94" mass="10846">MCEQSLWVQMWQVCVCLHAWKCFSLLFSRSWKAEGADTPLEERQCRSSTEPLKVPGLLMLPQAVHSRHANTEIKSNNQSLSACFQVDVYEELIF</sequence>
<gene>
    <name evidence="2" type="ORF">QQF64_029676</name>
</gene>
<organism evidence="2 3">
    <name type="scientific">Cirrhinus molitorella</name>
    <name type="common">mud carp</name>
    <dbReference type="NCBI Taxonomy" id="172907"/>
    <lineage>
        <taxon>Eukaryota</taxon>
        <taxon>Metazoa</taxon>
        <taxon>Chordata</taxon>
        <taxon>Craniata</taxon>
        <taxon>Vertebrata</taxon>
        <taxon>Euteleostomi</taxon>
        <taxon>Actinopterygii</taxon>
        <taxon>Neopterygii</taxon>
        <taxon>Teleostei</taxon>
        <taxon>Ostariophysi</taxon>
        <taxon>Cypriniformes</taxon>
        <taxon>Cyprinidae</taxon>
        <taxon>Labeoninae</taxon>
        <taxon>Labeonini</taxon>
        <taxon>Cirrhinus</taxon>
    </lineage>
</organism>
<feature type="chain" id="PRO_5046106342" description="Secreted protein" evidence="1">
    <location>
        <begin position="36"/>
        <end position="94"/>
    </location>
</feature>
<dbReference type="EMBL" id="JAYMGO010000007">
    <property type="protein sequence ID" value="KAL1270660.1"/>
    <property type="molecule type" value="Genomic_DNA"/>
</dbReference>
<proteinExistence type="predicted"/>
<comment type="caution">
    <text evidence="2">The sequence shown here is derived from an EMBL/GenBank/DDBJ whole genome shotgun (WGS) entry which is preliminary data.</text>
</comment>
<evidence type="ECO:0000313" key="2">
    <source>
        <dbReference type="EMBL" id="KAL1270660.1"/>
    </source>
</evidence>
<name>A0ABR3N143_9TELE</name>
<evidence type="ECO:0000256" key="1">
    <source>
        <dbReference type="SAM" id="SignalP"/>
    </source>
</evidence>